<proteinExistence type="predicted"/>
<evidence type="ECO:0000256" key="2">
    <source>
        <dbReference type="SAM" id="SignalP"/>
    </source>
</evidence>
<comment type="caution">
    <text evidence="3">The sequence shown here is derived from an EMBL/GenBank/DDBJ whole genome shotgun (WGS) entry which is preliminary data.</text>
</comment>
<feature type="chain" id="PRO_5045120804" description="Secreted protein" evidence="2">
    <location>
        <begin position="20"/>
        <end position="62"/>
    </location>
</feature>
<organism evidence="3 4">
    <name type="scientific">Streptomyces coacervatus</name>
    <dbReference type="NCBI Taxonomy" id="647381"/>
    <lineage>
        <taxon>Bacteria</taxon>
        <taxon>Bacillati</taxon>
        <taxon>Actinomycetota</taxon>
        <taxon>Actinomycetes</taxon>
        <taxon>Kitasatosporales</taxon>
        <taxon>Streptomycetaceae</taxon>
        <taxon>Streptomyces</taxon>
    </lineage>
</organism>
<evidence type="ECO:0000313" key="4">
    <source>
        <dbReference type="Proteomes" id="UP001501009"/>
    </source>
</evidence>
<name>A0ABP7HW73_9ACTN</name>
<feature type="region of interest" description="Disordered" evidence="1">
    <location>
        <begin position="32"/>
        <end position="62"/>
    </location>
</feature>
<feature type="signal peptide" evidence="2">
    <location>
        <begin position="1"/>
        <end position="19"/>
    </location>
</feature>
<dbReference type="Proteomes" id="UP001501009">
    <property type="component" value="Unassembled WGS sequence"/>
</dbReference>
<accession>A0ABP7HW73</accession>
<keyword evidence="4" id="KW-1185">Reference proteome</keyword>
<reference evidence="4" key="1">
    <citation type="journal article" date="2019" name="Int. J. Syst. Evol. Microbiol.">
        <title>The Global Catalogue of Microorganisms (GCM) 10K type strain sequencing project: providing services to taxonomists for standard genome sequencing and annotation.</title>
        <authorList>
            <consortium name="The Broad Institute Genomics Platform"/>
            <consortium name="The Broad Institute Genome Sequencing Center for Infectious Disease"/>
            <person name="Wu L."/>
            <person name="Ma J."/>
        </authorList>
    </citation>
    <scope>NUCLEOTIDE SEQUENCE [LARGE SCALE GENOMIC DNA]</scope>
    <source>
        <strain evidence="4">JCM 17138</strain>
    </source>
</reference>
<dbReference type="EMBL" id="BAABDE010000017">
    <property type="protein sequence ID" value="GAA3801834.1"/>
    <property type="molecule type" value="Genomic_DNA"/>
</dbReference>
<protein>
    <recommendedName>
        <fullName evidence="5">Secreted protein</fullName>
    </recommendedName>
</protein>
<sequence>MPAWVSQRRMTAAPTIAVAAAAAAMTRSTDCCENTHGPKAQTKETPAIADGGSSLCKGGEWR</sequence>
<evidence type="ECO:0008006" key="5">
    <source>
        <dbReference type="Google" id="ProtNLM"/>
    </source>
</evidence>
<evidence type="ECO:0000313" key="3">
    <source>
        <dbReference type="EMBL" id="GAA3801834.1"/>
    </source>
</evidence>
<evidence type="ECO:0000256" key="1">
    <source>
        <dbReference type="SAM" id="MobiDB-lite"/>
    </source>
</evidence>
<keyword evidence="2" id="KW-0732">Signal</keyword>
<gene>
    <name evidence="3" type="ORF">GCM10022403_040110</name>
</gene>